<feature type="transmembrane region" description="Helical" evidence="8">
    <location>
        <begin position="399"/>
        <end position="417"/>
    </location>
</feature>
<evidence type="ECO:0000313" key="10">
    <source>
        <dbReference type="EMBL" id="CAH9091131.1"/>
    </source>
</evidence>
<name>A0AAV0D4T3_9ASTE</name>
<keyword evidence="2" id="KW-0813">Transport</keyword>
<keyword evidence="4" id="KW-0029">Amino-acid transport</keyword>
<sequence length="472" mass="52225">MERSSAGGVELEGGCDHPNFDDDGRVKRTGTLMTTIAHIITAVIGSGVLSLAWAIAQLGWIAGPITLFLFALLTWYASTLLSDCYRSPDGKRNTTYMQAVTTHLGGCNIKLCGIAQYTNLVGTSIGYTITTSLSLMAIDKSNCYHKYGHKADCRQKNSIFTIVFGIAQVVLSQIPNIHELAYLSLIASIMSFAYSSIGLALSIDRIARGTHVTTSITGRPIGPNFSSTEKMWNIFAAVGDIAFAYIFSNVLVEIQDTIKASPKENKVMKQATFYGIFISSIFYVLCGLLGYAAFGNDAPSNFLTAFGFYDPFWLIDLANVCIIVHLLGAYQVFAQPVFAFVEERCKKRWPESKMMNAETCIKMGSKKGWSLSLFKLIWRTGYVIITTLVAMLFPFFNDFVGLLGAISYWPLTIYFPIQMYIARTKTPRFSFVWVWLQILCAVCFILSLLAAAGSLRGLILSIRTYKPFQAKS</sequence>
<dbReference type="GO" id="GO:0016020">
    <property type="term" value="C:membrane"/>
    <property type="evidence" value="ECO:0007669"/>
    <property type="project" value="UniProtKB-SubCell"/>
</dbReference>
<dbReference type="PANTHER" id="PTHR48017">
    <property type="entry name" value="OS05G0424000 PROTEIN-RELATED"/>
    <property type="match status" value="1"/>
</dbReference>
<keyword evidence="6 8" id="KW-0472">Membrane</keyword>
<comment type="subcellular location">
    <subcellularLocation>
        <location evidence="1">Membrane</location>
    </subcellularLocation>
</comment>
<evidence type="ECO:0000256" key="6">
    <source>
        <dbReference type="ARBA" id="ARBA00023136"/>
    </source>
</evidence>
<dbReference type="Proteomes" id="UP001152523">
    <property type="component" value="Unassembled WGS sequence"/>
</dbReference>
<feature type="transmembrane region" description="Helical" evidence="8">
    <location>
        <begin position="35"/>
        <end position="55"/>
    </location>
</feature>
<feature type="transmembrane region" description="Helical" evidence="8">
    <location>
        <begin position="376"/>
        <end position="393"/>
    </location>
</feature>
<feature type="domain" description="Amino acid transporter transmembrane" evidence="9">
    <location>
        <begin position="29"/>
        <end position="459"/>
    </location>
</feature>
<evidence type="ECO:0000313" key="11">
    <source>
        <dbReference type="Proteomes" id="UP001152523"/>
    </source>
</evidence>
<organism evidence="10 11">
    <name type="scientific">Cuscuta epithymum</name>
    <dbReference type="NCBI Taxonomy" id="186058"/>
    <lineage>
        <taxon>Eukaryota</taxon>
        <taxon>Viridiplantae</taxon>
        <taxon>Streptophyta</taxon>
        <taxon>Embryophyta</taxon>
        <taxon>Tracheophyta</taxon>
        <taxon>Spermatophyta</taxon>
        <taxon>Magnoliopsida</taxon>
        <taxon>eudicotyledons</taxon>
        <taxon>Gunneridae</taxon>
        <taxon>Pentapetalae</taxon>
        <taxon>asterids</taxon>
        <taxon>lamiids</taxon>
        <taxon>Solanales</taxon>
        <taxon>Convolvulaceae</taxon>
        <taxon>Cuscuteae</taxon>
        <taxon>Cuscuta</taxon>
        <taxon>Cuscuta subgen. Cuscuta</taxon>
    </lineage>
</organism>
<feature type="transmembrane region" description="Helical" evidence="8">
    <location>
        <begin position="61"/>
        <end position="82"/>
    </location>
</feature>
<feature type="transmembrane region" description="Helical" evidence="8">
    <location>
        <begin position="273"/>
        <end position="294"/>
    </location>
</feature>
<evidence type="ECO:0000256" key="8">
    <source>
        <dbReference type="SAM" id="Phobius"/>
    </source>
</evidence>
<feature type="transmembrane region" description="Helical" evidence="8">
    <location>
        <begin position="314"/>
        <end position="341"/>
    </location>
</feature>
<keyword evidence="11" id="KW-1185">Reference proteome</keyword>
<feature type="transmembrane region" description="Helical" evidence="8">
    <location>
        <begin position="180"/>
        <end position="203"/>
    </location>
</feature>
<dbReference type="AlphaFoldDB" id="A0AAV0D4T3"/>
<proteinExistence type="predicted"/>
<evidence type="ECO:0000256" key="5">
    <source>
        <dbReference type="ARBA" id="ARBA00022989"/>
    </source>
</evidence>
<dbReference type="Pfam" id="PF01490">
    <property type="entry name" value="Aa_trans"/>
    <property type="match status" value="1"/>
</dbReference>
<evidence type="ECO:0000259" key="9">
    <source>
        <dbReference type="Pfam" id="PF01490"/>
    </source>
</evidence>
<keyword evidence="3 8" id="KW-0812">Transmembrane</keyword>
<reference evidence="10" key="1">
    <citation type="submission" date="2022-07" db="EMBL/GenBank/DDBJ databases">
        <authorList>
            <person name="Macas J."/>
            <person name="Novak P."/>
            <person name="Neumann P."/>
        </authorList>
    </citation>
    <scope>NUCLEOTIDE SEQUENCE</scope>
</reference>
<dbReference type="InterPro" id="IPR013057">
    <property type="entry name" value="AA_transpt_TM"/>
</dbReference>
<evidence type="ECO:0000256" key="2">
    <source>
        <dbReference type="ARBA" id="ARBA00022448"/>
    </source>
</evidence>
<evidence type="ECO:0000256" key="3">
    <source>
        <dbReference type="ARBA" id="ARBA00022692"/>
    </source>
</evidence>
<evidence type="ECO:0000256" key="4">
    <source>
        <dbReference type="ARBA" id="ARBA00022970"/>
    </source>
</evidence>
<dbReference type="GO" id="GO:0006865">
    <property type="term" value="P:amino acid transport"/>
    <property type="evidence" value="ECO:0007669"/>
    <property type="project" value="UniProtKB-KW"/>
</dbReference>
<gene>
    <name evidence="10" type="ORF">CEPIT_LOCUS11562</name>
</gene>
<evidence type="ECO:0000256" key="1">
    <source>
        <dbReference type="ARBA" id="ARBA00004370"/>
    </source>
</evidence>
<evidence type="ECO:0000256" key="7">
    <source>
        <dbReference type="SAM" id="MobiDB-lite"/>
    </source>
</evidence>
<keyword evidence="5 8" id="KW-1133">Transmembrane helix</keyword>
<feature type="transmembrane region" description="Helical" evidence="8">
    <location>
        <begin position="429"/>
        <end position="452"/>
    </location>
</feature>
<comment type="caution">
    <text evidence="10">The sequence shown here is derived from an EMBL/GenBank/DDBJ whole genome shotgun (WGS) entry which is preliminary data.</text>
</comment>
<dbReference type="EMBL" id="CAMAPF010000066">
    <property type="protein sequence ID" value="CAH9091131.1"/>
    <property type="molecule type" value="Genomic_DNA"/>
</dbReference>
<feature type="region of interest" description="Disordered" evidence="7">
    <location>
        <begin position="1"/>
        <end position="22"/>
    </location>
</feature>
<protein>
    <recommendedName>
        <fullName evidence="9">Amino acid transporter transmembrane domain-containing protein</fullName>
    </recommendedName>
</protein>
<accession>A0AAV0D4T3</accession>